<dbReference type="AlphaFoldDB" id="A0A5J4X8D2"/>
<organism evidence="2 3">
    <name type="scientific">Streblomastix strix</name>
    <dbReference type="NCBI Taxonomy" id="222440"/>
    <lineage>
        <taxon>Eukaryota</taxon>
        <taxon>Metamonada</taxon>
        <taxon>Preaxostyla</taxon>
        <taxon>Oxymonadida</taxon>
        <taxon>Streblomastigidae</taxon>
        <taxon>Streblomastix</taxon>
    </lineage>
</organism>
<feature type="region of interest" description="Disordered" evidence="1">
    <location>
        <begin position="1"/>
        <end position="32"/>
    </location>
</feature>
<evidence type="ECO:0008006" key="4">
    <source>
        <dbReference type="Google" id="ProtNLM"/>
    </source>
</evidence>
<reference evidence="2 3" key="1">
    <citation type="submission" date="2019-03" db="EMBL/GenBank/DDBJ databases">
        <title>Single cell metagenomics reveals metabolic interactions within the superorganism composed of flagellate Streblomastix strix and complex community of Bacteroidetes bacteria on its surface.</title>
        <authorList>
            <person name="Treitli S.C."/>
            <person name="Kolisko M."/>
            <person name="Husnik F."/>
            <person name="Keeling P."/>
            <person name="Hampl V."/>
        </authorList>
    </citation>
    <scope>NUCLEOTIDE SEQUENCE [LARGE SCALE GENOMIC DNA]</scope>
    <source>
        <strain evidence="2">ST1C</strain>
    </source>
</reference>
<proteinExistence type="predicted"/>
<dbReference type="PANTHER" id="PTHR33050:SF7">
    <property type="entry name" value="RIBONUCLEASE H"/>
    <property type="match status" value="1"/>
</dbReference>
<dbReference type="OrthoDB" id="2897838at2759"/>
<name>A0A5J4X8D2_9EUKA</name>
<protein>
    <recommendedName>
        <fullName evidence="4">RNase H type-1 domain-containing protein</fullName>
    </recommendedName>
</protein>
<accession>A0A5J4X8D2</accession>
<evidence type="ECO:0000256" key="1">
    <source>
        <dbReference type="SAM" id="MobiDB-lite"/>
    </source>
</evidence>
<comment type="caution">
    <text evidence="2">The sequence shown here is derived from an EMBL/GenBank/DDBJ whole genome shotgun (WGS) entry which is preliminary data.</text>
</comment>
<dbReference type="Proteomes" id="UP000324800">
    <property type="component" value="Unassembled WGS sequence"/>
</dbReference>
<dbReference type="PANTHER" id="PTHR33050">
    <property type="entry name" value="REVERSE TRANSCRIPTASE DOMAIN-CONTAINING PROTEIN"/>
    <property type="match status" value="1"/>
</dbReference>
<gene>
    <name evidence="2" type="ORF">EZS28_001061</name>
</gene>
<sequence>MREQQAGQAKWLQQRSAQQNCTVDDSAEEQQTKNDRLMIKADNNIDGRVNFEIESMCDQRQFSNQKNIWRMGTRYREFGLVRDTGDIWSKTDNTTVCFSIAKAKAKYHLRNAIDSILQTEVENAWILTIRYIAGKLNKEADALSRLSMAEDYSIRKEILEEVLKDWQVKITVDLSAARNNAKHKRYYILRKDKKVDGGDAMRIPCEQEFALIHPLKPIISRIVRKIIDERVQGVMIVPSWLWKVWQIQLKEITDRERELGESVKVLEMGSKMKKKNLKVHPGRILDLEVNWDKMEARLFGNALGTSRLSGNAIRTIMDNQHGS</sequence>
<feature type="compositionally biased region" description="Polar residues" evidence="1">
    <location>
        <begin position="1"/>
        <end position="23"/>
    </location>
</feature>
<dbReference type="InterPro" id="IPR052055">
    <property type="entry name" value="Hepadnavirus_pol/RT"/>
</dbReference>
<evidence type="ECO:0000313" key="3">
    <source>
        <dbReference type="Proteomes" id="UP000324800"/>
    </source>
</evidence>
<evidence type="ECO:0000313" key="2">
    <source>
        <dbReference type="EMBL" id="KAA6403414.1"/>
    </source>
</evidence>
<dbReference type="EMBL" id="SNRW01000103">
    <property type="protein sequence ID" value="KAA6403414.1"/>
    <property type="molecule type" value="Genomic_DNA"/>
</dbReference>